<sequence length="75" mass="8945">MVSQNGKRKYYDVLAVSNGYHWSQRWPNLAFLGFEKQSFCAQILLKGLSKLLTNRFSKKIFELLKWLRFFTLHAM</sequence>
<dbReference type="EMBL" id="AHOR02000046">
    <property type="protein sequence ID" value="EMF80820.1"/>
    <property type="molecule type" value="Genomic_DNA"/>
</dbReference>
<proteinExistence type="predicted"/>
<dbReference type="AlphaFoldDB" id="M3GWC1"/>
<accession>M3GWC1</accession>
<evidence type="ECO:0000313" key="1">
    <source>
        <dbReference type="EMBL" id="EMF80820.1"/>
    </source>
</evidence>
<evidence type="ECO:0000313" key="2">
    <source>
        <dbReference type="Proteomes" id="UP000011770"/>
    </source>
</evidence>
<protein>
    <submittedName>
        <fullName evidence="1">Uncharacterized protein</fullName>
    </submittedName>
</protein>
<name>M3GWC1_9LEPT</name>
<reference evidence="1 2" key="1">
    <citation type="submission" date="2013-01" db="EMBL/GenBank/DDBJ databases">
        <authorList>
            <person name="Harkins D.M."/>
            <person name="Durkin A.S."/>
            <person name="Brinkac L.M."/>
            <person name="Haft D.H."/>
            <person name="Selengut J.D."/>
            <person name="Sanka R."/>
            <person name="DePew J."/>
            <person name="Purushe J."/>
            <person name="Tulsiani S.M."/>
            <person name="Graham G.C."/>
            <person name="Burns M.-A."/>
            <person name="Dohnt M.F."/>
            <person name="Smythe L.D."/>
            <person name="McKay D.B."/>
            <person name="Craig S.B."/>
            <person name="Vinetz J.M."/>
            <person name="Sutton G.G."/>
            <person name="Nierman W.C."/>
            <person name="Fouts D.E."/>
        </authorList>
    </citation>
    <scope>NUCLEOTIDE SEQUENCE [LARGE SCALE GENOMIC DNA]</scope>
    <source>
        <strain evidence="1 2">LT2116</strain>
    </source>
</reference>
<dbReference type="Proteomes" id="UP000011770">
    <property type="component" value="Unassembled WGS sequence"/>
</dbReference>
<gene>
    <name evidence="1" type="ORF">LEP1GSC188_3664</name>
</gene>
<comment type="caution">
    <text evidence="1">The sequence shown here is derived from an EMBL/GenBank/DDBJ whole genome shotgun (WGS) entry which is preliminary data.</text>
</comment>
<organism evidence="1 2">
    <name type="scientific">Leptospira weilii serovar Topaz str. LT2116</name>
    <dbReference type="NCBI Taxonomy" id="1088540"/>
    <lineage>
        <taxon>Bacteria</taxon>
        <taxon>Pseudomonadati</taxon>
        <taxon>Spirochaetota</taxon>
        <taxon>Spirochaetia</taxon>
        <taxon>Leptospirales</taxon>
        <taxon>Leptospiraceae</taxon>
        <taxon>Leptospira</taxon>
    </lineage>
</organism>